<evidence type="ECO:0000313" key="1">
    <source>
        <dbReference type="EMBL" id="GAA1070008.1"/>
    </source>
</evidence>
<sequence>MPSAPGTISSKFAVVSSTVLMVSYLPFGSGPVASTLPGPEVFQKKFRDPLSRSGAAPVLLGVGAGRAPDET</sequence>
<evidence type="ECO:0000313" key="2">
    <source>
        <dbReference type="Proteomes" id="UP001499987"/>
    </source>
</evidence>
<reference evidence="1 2" key="1">
    <citation type="journal article" date="2019" name="Int. J. Syst. Evol. Microbiol.">
        <title>The Global Catalogue of Microorganisms (GCM) 10K type strain sequencing project: providing services to taxonomists for standard genome sequencing and annotation.</title>
        <authorList>
            <consortium name="The Broad Institute Genomics Platform"/>
            <consortium name="The Broad Institute Genome Sequencing Center for Infectious Disease"/>
            <person name="Wu L."/>
            <person name="Ma J."/>
        </authorList>
    </citation>
    <scope>NUCLEOTIDE SEQUENCE [LARGE SCALE GENOMIC DNA]</scope>
    <source>
        <strain evidence="1 2">JCM 13002</strain>
    </source>
</reference>
<organism evidence="1 2">
    <name type="scientific">Kitasatospora arboriphila</name>
    <dbReference type="NCBI Taxonomy" id="258052"/>
    <lineage>
        <taxon>Bacteria</taxon>
        <taxon>Bacillati</taxon>
        <taxon>Actinomycetota</taxon>
        <taxon>Actinomycetes</taxon>
        <taxon>Kitasatosporales</taxon>
        <taxon>Streptomycetaceae</taxon>
        <taxon>Kitasatospora</taxon>
    </lineage>
</organism>
<proteinExistence type="predicted"/>
<accession>A0ABN1TA81</accession>
<gene>
    <name evidence="1" type="ORF">GCM10009663_04850</name>
</gene>
<protein>
    <submittedName>
        <fullName evidence="1">Uncharacterized protein</fullName>
    </submittedName>
</protein>
<keyword evidence="2" id="KW-1185">Reference proteome</keyword>
<dbReference type="EMBL" id="BAAALD010000003">
    <property type="protein sequence ID" value="GAA1070008.1"/>
    <property type="molecule type" value="Genomic_DNA"/>
</dbReference>
<dbReference type="Proteomes" id="UP001499987">
    <property type="component" value="Unassembled WGS sequence"/>
</dbReference>
<name>A0ABN1TA81_9ACTN</name>
<comment type="caution">
    <text evidence="1">The sequence shown here is derived from an EMBL/GenBank/DDBJ whole genome shotgun (WGS) entry which is preliminary data.</text>
</comment>